<organism evidence="1 2">
    <name type="scientific">Mucor plumbeus</name>
    <dbReference type="NCBI Taxonomy" id="97098"/>
    <lineage>
        <taxon>Eukaryota</taxon>
        <taxon>Fungi</taxon>
        <taxon>Fungi incertae sedis</taxon>
        <taxon>Mucoromycota</taxon>
        <taxon>Mucoromycotina</taxon>
        <taxon>Mucoromycetes</taxon>
        <taxon>Mucorales</taxon>
        <taxon>Mucorineae</taxon>
        <taxon>Mucoraceae</taxon>
        <taxon>Mucor</taxon>
    </lineage>
</organism>
<dbReference type="EMBL" id="JAEPRC010000356">
    <property type="protein sequence ID" value="KAG2199287.1"/>
    <property type="molecule type" value="Genomic_DNA"/>
</dbReference>
<proteinExistence type="predicted"/>
<accession>A0A8H7QVV3</accession>
<protein>
    <submittedName>
        <fullName evidence="1">Uncharacterized protein</fullName>
    </submittedName>
</protein>
<comment type="caution">
    <text evidence="1">The sequence shown here is derived from an EMBL/GenBank/DDBJ whole genome shotgun (WGS) entry which is preliminary data.</text>
</comment>
<keyword evidence="2" id="KW-1185">Reference proteome</keyword>
<reference evidence="1" key="1">
    <citation type="submission" date="2020-12" db="EMBL/GenBank/DDBJ databases">
        <title>Metabolic potential, ecology and presence of endohyphal bacteria is reflected in genomic diversity of Mucoromycotina.</title>
        <authorList>
            <person name="Muszewska A."/>
            <person name="Okrasinska A."/>
            <person name="Steczkiewicz K."/>
            <person name="Drgas O."/>
            <person name="Orlowska M."/>
            <person name="Perlinska-Lenart U."/>
            <person name="Aleksandrzak-Piekarczyk T."/>
            <person name="Szatraj K."/>
            <person name="Zielenkiewicz U."/>
            <person name="Pilsyk S."/>
            <person name="Malc E."/>
            <person name="Mieczkowski P."/>
            <person name="Kruszewska J.S."/>
            <person name="Biernat P."/>
            <person name="Pawlowska J."/>
        </authorList>
    </citation>
    <scope>NUCLEOTIDE SEQUENCE</scope>
    <source>
        <strain evidence="1">CBS 226.32</strain>
    </source>
</reference>
<gene>
    <name evidence="1" type="ORF">INT46_005787</name>
</gene>
<evidence type="ECO:0000313" key="1">
    <source>
        <dbReference type="EMBL" id="KAG2199287.1"/>
    </source>
</evidence>
<sequence>MLFHFYSLTHMFGYSYFTFIKRIFIVHKSTIREYKCKFIPNMVPSLSGRHALISATSGITFPKKAVLGKLKTRKDVEIYPNGLETELSYFKCLKLLKSIGFKAEKKEKTSAYSHSQIKKAKLGQCS</sequence>
<evidence type="ECO:0000313" key="2">
    <source>
        <dbReference type="Proteomes" id="UP000650833"/>
    </source>
</evidence>
<name>A0A8H7QVV3_9FUNG</name>
<dbReference type="AlphaFoldDB" id="A0A8H7QVV3"/>
<dbReference type="Proteomes" id="UP000650833">
    <property type="component" value="Unassembled WGS sequence"/>
</dbReference>